<name>A0A0C3DBI8_OIDMZ</name>
<dbReference type="Proteomes" id="UP000054321">
    <property type="component" value="Unassembled WGS sequence"/>
</dbReference>
<reference evidence="2 3" key="1">
    <citation type="submission" date="2014-04" db="EMBL/GenBank/DDBJ databases">
        <authorList>
            <consortium name="DOE Joint Genome Institute"/>
            <person name="Kuo A."/>
            <person name="Martino E."/>
            <person name="Perotto S."/>
            <person name="Kohler A."/>
            <person name="Nagy L.G."/>
            <person name="Floudas D."/>
            <person name="Copeland A."/>
            <person name="Barry K.W."/>
            <person name="Cichocki N."/>
            <person name="Veneault-Fourrey C."/>
            <person name="LaButti K."/>
            <person name="Lindquist E.A."/>
            <person name="Lipzen A."/>
            <person name="Lundell T."/>
            <person name="Morin E."/>
            <person name="Murat C."/>
            <person name="Sun H."/>
            <person name="Tunlid A."/>
            <person name="Henrissat B."/>
            <person name="Grigoriev I.V."/>
            <person name="Hibbett D.S."/>
            <person name="Martin F."/>
            <person name="Nordberg H.P."/>
            <person name="Cantor M.N."/>
            <person name="Hua S.X."/>
        </authorList>
    </citation>
    <scope>NUCLEOTIDE SEQUENCE [LARGE SCALE GENOMIC DNA]</scope>
    <source>
        <strain evidence="2 3">Zn</strain>
    </source>
</reference>
<dbReference type="EMBL" id="KN832879">
    <property type="protein sequence ID" value="KIM99297.1"/>
    <property type="molecule type" value="Genomic_DNA"/>
</dbReference>
<keyword evidence="1" id="KW-0732">Signal</keyword>
<evidence type="ECO:0000313" key="2">
    <source>
        <dbReference type="EMBL" id="KIM99297.1"/>
    </source>
</evidence>
<feature type="chain" id="PRO_5002163368" description="Ig-like domain-containing protein" evidence="1">
    <location>
        <begin position="20"/>
        <end position="339"/>
    </location>
</feature>
<proteinExistence type="predicted"/>
<evidence type="ECO:0000313" key="3">
    <source>
        <dbReference type="Proteomes" id="UP000054321"/>
    </source>
</evidence>
<reference evidence="3" key="2">
    <citation type="submission" date="2015-01" db="EMBL/GenBank/DDBJ databases">
        <title>Evolutionary Origins and Diversification of the Mycorrhizal Mutualists.</title>
        <authorList>
            <consortium name="DOE Joint Genome Institute"/>
            <consortium name="Mycorrhizal Genomics Consortium"/>
            <person name="Kohler A."/>
            <person name="Kuo A."/>
            <person name="Nagy L.G."/>
            <person name="Floudas D."/>
            <person name="Copeland A."/>
            <person name="Barry K.W."/>
            <person name="Cichocki N."/>
            <person name="Veneault-Fourrey C."/>
            <person name="LaButti K."/>
            <person name="Lindquist E.A."/>
            <person name="Lipzen A."/>
            <person name="Lundell T."/>
            <person name="Morin E."/>
            <person name="Murat C."/>
            <person name="Riley R."/>
            <person name="Ohm R."/>
            <person name="Sun H."/>
            <person name="Tunlid A."/>
            <person name="Henrissat B."/>
            <person name="Grigoriev I.V."/>
            <person name="Hibbett D.S."/>
            <person name="Martin F."/>
        </authorList>
    </citation>
    <scope>NUCLEOTIDE SEQUENCE [LARGE SCALE GENOMIC DNA]</scope>
    <source>
        <strain evidence="3">Zn</strain>
    </source>
</reference>
<dbReference type="InParanoid" id="A0A0C3DBI8"/>
<evidence type="ECO:0008006" key="4">
    <source>
        <dbReference type="Google" id="ProtNLM"/>
    </source>
</evidence>
<keyword evidence="3" id="KW-1185">Reference proteome</keyword>
<evidence type="ECO:0000256" key="1">
    <source>
        <dbReference type="SAM" id="SignalP"/>
    </source>
</evidence>
<gene>
    <name evidence="2" type="ORF">OIDMADRAFT_166920</name>
</gene>
<dbReference type="OrthoDB" id="3641682at2759"/>
<feature type="signal peptide" evidence="1">
    <location>
        <begin position="1"/>
        <end position="19"/>
    </location>
</feature>
<organism evidence="2 3">
    <name type="scientific">Oidiodendron maius (strain Zn)</name>
    <dbReference type="NCBI Taxonomy" id="913774"/>
    <lineage>
        <taxon>Eukaryota</taxon>
        <taxon>Fungi</taxon>
        <taxon>Dikarya</taxon>
        <taxon>Ascomycota</taxon>
        <taxon>Pezizomycotina</taxon>
        <taxon>Leotiomycetes</taxon>
        <taxon>Leotiomycetes incertae sedis</taxon>
        <taxon>Myxotrichaceae</taxon>
        <taxon>Oidiodendron</taxon>
    </lineage>
</organism>
<accession>A0A0C3DBI8</accession>
<dbReference type="AlphaFoldDB" id="A0A0C3DBI8"/>
<dbReference type="HOGENOM" id="CLU_052707_0_0_1"/>
<protein>
    <recommendedName>
        <fullName evidence="4">Ig-like domain-containing protein</fullName>
    </recommendedName>
</protein>
<sequence>MRSFVTISVLEVFVTTVLAVPSVQKLQDGQEVKLTIQQIKLTSESDIAVTDPKTSQLLGHACSTTLNSGAFADLPISADLDHMGAGKITLGSKTYQVHEDPEISGGVTCSRVYSDAQTYTACTVILPESLDLAPVSKTDGCFAKGASPVFENTIDLITTAQSTPLHPLENVTIANRGLEERQGACGIWSSYTATVGNGNPHQNYYNTQLSENINCNCAVCSVGDEESESITVGWSASATVDEWIDGGFDVQVSWTTGKQYTCQANPGDTVCIWYLTAHTAYTVQNYNYNQCTGAQPSGTAIIFSPNKNNAGGYYYCVINSCANEGYHYWDYSGPAGGPP</sequence>